<dbReference type="InterPro" id="IPR011527">
    <property type="entry name" value="ABC1_TM_dom"/>
</dbReference>
<dbReference type="GO" id="GO:0140359">
    <property type="term" value="F:ABC-type transporter activity"/>
    <property type="evidence" value="ECO:0007669"/>
    <property type="project" value="InterPro"/>
</dbReference>
<evidence type="ECO:0000256" key="2">
    <source>
        <dbReference type="ARBA" id="ARBA00005417"/>
    </source>
</evidence>
<dbReference type="SUPFAM" id="SSF90123">
    <property type="entry name" value="ABC transporter transmembrane region"/>
    <property type="match status" value="1"/>
</dbReference>
<dbReference type="EMBL" id="LS991949">
    <property type="protein sequence ID" value="SYV89633.1"/>
    <property type="molecule type" value="Genomic_DNA"/>
</dbReference>
<evidence type="ECO:0000256" key="6">
    <source>
        <dbReference type="SAM" id="Phobius"/>
    </source>
</evidence>
<evidence type="ECO:0000256" key="3">
    <source>
        <dbReference type="ARBA" id="ARBA00022692"/>
    </source>
</evidence>
<dbReference type="PROSITE" id="PS50929">
    <property type="entry name" value="ABC_TM1F"/>
    <property type="match status" value="1"/>
</dbReference>
<keyword evidence="5 6" id="KW-0472">Membrane</keyword>
<dbReference type="Pfam" id="PF00664">
    <property type="entry name" value="ABC_membrane"/>
    <property type="match status" value="1"/>
</dbReference>
<comment type="similarity">
    <text evidence="2">Belongs to the ABC transporter superfamily.</text>
</comment>
<comment type="subcellular location">
    <subcellularLocation>
        <location evidence="1">Cell membrane</location>
        <topology evidence="1">Multi-pass membrane protein</topology>
    </subcellularLocation>
</comment>
<evidence type="ECO:0000256" key="4">
    <source>
        <dbReference type="ARBA" id="ARBA00022989"/>
    </source>
</evidence>
<dbReference type="Proteomes" id="UP000259864">
    <property type="component" value="Chromosome 1"/>
</dbReference>
<name>A0A3B0PIN6_9BACT</name>
<feature type="transmembrane region" description="Helical" evidence="6">
    <location>
        <begin position="21"/>
        <end position="39"/>
    </location>
</feature>
<keyword evidence="8" id="KW-0067">ATP-binding</keyword>
<keyword evidence="8" id="KW-0547">Nucleotide-binding</keyword>
<dbReference type="AlphaFoldDB" id="A0A3B0PIN6"/>
<evidence type="ECO:0000256" key="1">
    <source>
        <dbReference type="ARBA" id="ARBA00004651"/>
    </source>
</evidence>
<dbReference type="KEGG" id="mala:NCTC10135_00124"/>
<dbReference type="Gene3D" id="1.20.1560.10">
    <property type="entry name" value="ABC transporter type 1, transmembrane domain"/>
    <property type="match status" value="1"/>
</dbReference>
<protein>
    <submittedName>
        <fullName evidence="8">Putative multidrug transporter membrane\ATP-binding components</fullName>
    </submittedName>
</protein>
<evidence type="ECO:0000259" key="7">
    <source>
        <dbReference type="PROSITE" id="PS50929"/>
    </source>
</evidence>
<accession>A0A3B0PIN6</accession>
<organism evidence="8 9">
    <name type="scientific">Metamycoplasma alkalescens</name>
    <dbReference type="NCBI Taxonomy" id="45363"/>
    <lineage>
        <taxon>Bacteria</taxon>
        <taxon>Bacillati</taxon>
        <taxon>Mycoplasmatota</taxon>
        <taxon>Mycoplasmoidales</taxon>
        <taxon>Metamycoplasmataceae</taxon>
        <taxon>Metamycoplasma</taxon>
    </lineage>
</organism>
<keyword evidence="4 6" id="KW-1133">Transmembrane helix</keyword>
<gene>
    <name evidence="8" type="ORF">NCTC10135_00124</name>
</gene>
<feature type="transmembrane region" description="Helical" evidence="6">
    <location>
        <begin position="45"/>
        <end position="70"/>
    </location>
</feature>
<evidence type="ECO:0000313" key="8">
    <source>
        <dbReference type="EMBL" id="SYV89633.1"/>
    </source>
</evidence>
<feature type="non-terminal residue" evidence="8">
    <location>
        <position position="111"/>
    </location>
</feature>
<reference evidence="9" key="1">
    <citation type="submission" date="2018-06" db="EMBL/GenBank/DDBJ databases">
        <authorList>
            <consortium name="Pathogen Informatics"/>
        </authorList>
    </citation>
    <scope>NUCLEOTIDE SEQUENCE [LARGE SCALE GENOMIC DNA]</scope>
    <source>
        <strain evidence="9">NCTC10135</strain>
    </source>
</reference>
<evidence type="ECO:0000313" key="9">
    <source>
        <dbReference type="Proteomes" id="UP000259864"/>
    </source>
</evidence>
<sequence length="111" mass="12803">MTRFTIDVTRIQFGINVFLRLSIVGPFNLIFGLVFALLTDMKLSVTLGVLIPALMLTMIISSIIVVPYFVKEQRMYEQLNNESQESILGIKVIKSYNLENLQNNKFEDKNW</sequence>
<proteinExistence type="inferred from homology"/>
<evidence type="ECO:0000256" key="5">
    <source>
        <dbReference type="ARBA" id="ARBA00023136"/>
    </source>
</evidence>
<dbReference type="GO" id="GO:0005886">
    <property type="term" value="C:plasma membrane"/>
    <property type="evidence" value="ECO:0007669"/>
    <property type="project" value="UniProtKB-SubCell"/>
</dbReference>
<dbReference type="GO" id="GO:0005524">
    <property type="term" value="F:ATP binding"/>
    <property type="evidence" value="ECO:0007669"/>
    <property type="project" value="UniProtKB-KW"/>
</dbReference>
<keyword evidence="3 6" id="KW-0812">Transmembrane</keyword>
<feature type="domain" description="ABC transmembrane type-1" evidence="7">
    <location>
        <begin position="1"/>
        <end position="111"/>
    </location>
</feature>
<dbReference type="InterPro" id="IPR036640">
    <property type="entry name" value="ABC1_TM_sf"/>
</dbReference>